<comment type="subunit">
    <text evidence="5">Interacts with hair keratins.</text>
</comment>
<dbReference type="PANTHER" id="PTHR23260:SF2">
    <property type="entry name" value="KERATIN-ASSOCIATED PROTEIN 24-1"/>
    <property type="match status" value="1"/>
</dbReference>
<evidence type="ECO:0000256" key="3">
    <source>
        <dbReference type="ARBA" id="ARBA00022744"/>
    </source>
</evidence>
<dbReference type="PANTHER" id="PTHR23260">
    <property type="entry name" value="KERATIN ASSOCIATED PROTEIN 3-3-RELATED"/>
    <property type="match status" value="1"/>
</dbReference>
<dbReference type="GO" id="GO:0045095">
    <property type="term" value="C:keratin filament"/>
    <property type="evidence" value="ECO:0007669"/>
    <property type="project" value="UniProtKB-UniRule"/>
</dbReference>
<dbReference type="OrthoDB" id="9834169at2759"/>
<evidence type="ECO:0000256" key="4">
    <source>
        <dbReference type="ARBA" id="ARBA00034495"/>
    </source>
</evidence>
<keyword evidence="2" id="KW-0677">Repeat</keyword>
<dbReference type="InterPro" id="IPR007659">
    <property type="entry name" value="Keratin_matx"/>
</dbReference>
<dbReference type="InterPro" id="IPR007951">
    <property type="entry name" value="KRTAP_PMG"/>
</dbReference>
<dbReference type="Ensembl" id="ENSCCNT00000016848.1">
    <property type="protein sequence ID" value="ENSCCNP00000012840.1"/>
    <property type="gene ID" value="ENSCCNG00000013336.1"/>
</dbReference>
<dbReference type="KEGG" id="ccan:109676244"/>
<dbReference type="Proteomes" id="UP001732720">
    <property type="component" value="Chromosome 5"/>
</dbReference>
<keyword evidence="3 5" id="KW-0416">Keratin</keyword>
<dbReference type="Pfam" id="PF05287">
    <property type="entry name" value="PMG"/>
    <property type="match status" value="1"/>
</dbReference>
<dbReference type="GO" id="GO:0005198">
    <property type="term" value="F:structural molecule activity"/>
    <property type="evidence" value="ECO:0007669"/>
    <property type="project" value="InterPro"/>
</dbReference>
<protein>
    <recommendedName>
        <fullName evidence="5">Keratin-associated protein</fullName>
    </recommendedName>
</protein>
<dbReference type="GO" id="GO:0005829">
    <property type="term" value="C:cytosol"/>
    <property type="evidence" value="ECO:0007669"/>
    <property type="project" value="UniProtKB-ARBA"/>
</dbReference>
<evidence type="ECO:0000256" key="1">
    <source>
        <dbReference type="ARBA" id="ARBA00003327"/>
    </source>
</evidence>
<dbReference type="RefSeq" id="XP_020008303.1">
    <property type="nucleotide sequence ID" value="XM_020152714.1"/>
</dbReference>
<comment type="function">
    <text evidence="1 5">In the hair cortex, hair keratin intermediate filaments are embedded in an interfilamentous matrix, consisting of hair keratin-associated proteins (KRTAP), which are essential for the formation of a rigid and resistant hair shaft through their extensive disulfide bond cross-linking with abundant cysteine residues of hair keratins. The matrix proteins include the high-sulfur and high-glycine-tyrosine keratins.</text>
</comment>
<keyword evidence="7" id="KW-1185">Reference proteome</keyword>
<dbReference type="AlphaFoldDB" id="A0A8B7TL77"/>
<evidence type="ECO:0000313" key="7">
    <source>
        <dbReference type="Proteomes" id="UP001732720"/>
    </source>
</evidence>
<proteinExistence type="inferred from homology"/>
<name>A0A8B7TL77_CASCN</name>
<sequence length="250" mass="27819">MHSVSMSLLGYPELCSAASYRTSCYIPVTPPVALCSNDVNTTFENYLPSSYQGNLWLLDHCQESYCETPSCESPSCEPKTCTTRCDTRNSCVPCNTASADQAGETTNIGLSPSCSPSTLTKGYVTNCYTPPRRASKACQTLCNGSNCFGQLNSLSKNLRPHTQCRLGGFGYRSYQNLGYINNGFSPSCYIASSFQPQSYLMRNCWYPNYRPIGCRPVSYLSRNFRSLNYIHSTFPPLRYLCSGIRPLNCY</sequence>
<evidence type="ECO:0000313" key="8">
    <source>
        <dbReference type="RefSeq" id="XP_020008303.1"/>
    </source>
</evidence>
<evidence type="ECO:0000256" key="2">
    <source>
        <dbReference type="ARBA" id="ARBA00022737"/>
    </source>
</evidence>
<evidence type="ECO:0000256" key="5">
    <source>
        <dbReference type="RuleBase" id="RU369044"/>
    </source>
</evidence>
<dbReference type="CTD" id="643803"/>
<reference evidence="6" key="1">
    <citation type="submission" date="2023-09" db="UniProtKB">
        <authorList>
            <consortium name="Ensembl"/>
        </authorList>
    </citation>
    <scope>IDENTIFICATION</scope>
</reference>
<organism evidence="8">
    <name type="scientific">Castor canadensis</name>
    <name type="common">American beaver</name>
    <dbReference type="NCBI Taxonomy" id="51338"/>
    <lineage>
        <taxon>Eukaryota</taxon>
        <taxon>Metazoa</taxon>
        <taxon>Chordata</taxon>
        <taxon>Craniata</taxon>
        <taxon>Vertebrata</taxon>
        <taxon>Euteleostomi</taxon>
        <taxon>Mammalia</taxon>
        <taxon>Eutheria</taxon>
        <taxon>Euarchontoglires</taxon>
        <taxon>Glires</taxon>
        <taxon>Rodentia</taxon>
        <taxon>Castorimorpha</taxon>
        <taxon>Castoridae</taxon>
        <taxon>Castor</taxon>
    </lineage>
</organism>
<reference evidence="8" key="2">
    <citation type="submission" date="2025-04" db="UniProtKB">
        <authorList>
            <consortium name="RefSeq"/>
        </authorList>
    </citation>
    <scope>IDENTIFICATION</scope>
    <source>
        <tissue evidence="8">Leukocyte</tissue>
    </source>
</reference>
<comment type="similarity">
    <text evidence="4 5">Belongs to the PMG family.</text>
</comment>
<gene>
    <name evidence="6 8" type="primary">LOC109676244</name>
</gene>
<accession>A0A8B7TL77</accession>
<evidence type="ECO:0000313" key="6">
    <source>
        <dbReference type="Ensembl" id="ENSCCNP00000012840.1"/>
    </source>
</evidence>